<keyword evidence="3" id="KW-1133">Transmembrane helix</keyword>
<feature type="transmembrane region" description="Helical" evidence="3">
    <location>
        <begin position="29"/>
        <end position="47"/>
    </location>
</feature>
<name>A0A4U1D5E8_9BACI</name>
<evidence type="ECO:0000256" key="3">
    <source>
        <dbReference type="SAM" id="Phobius"/>
    </source>
</evidence>
<dbReference type="PROSITE" id="PS50111">
    <property type="entry name" value="CHEMOTAXIS_TRANSDUC_2"/>
    <property type="match status" value="1"/>
</dbReference>
<dbReference type="GO" id="GO:0007165">
    <property type="term" value="P:signal transduction"/>
    <property type="evidence" value="ECO:0007669"/>
    <property type="project" value="UniProtKB-KW"/>
</dbReference>
<dbReference type="PANTHER" id="PTHR32089:SF112">
    <property type="entry name" value="LYSOZYME-LIKE PROTEIN-RELATED"/>
    <property type="match status" value="1"/>
</dbReference>
<dbReference type="Proteomes" id="UP000307756">
    <property type="component" value="Unassembled WGS sequence"/>
</dbReference>
<dbReference type="EMBL" id="SWBM01000003">
    <property type="protein sequence ID" value="TKC16276.1"/>
    <property type="molecule type" value="Genomic_DNA"/>
</dbReference>
<dbReference type="InterPro" id="IPR004089">
    <property type="entry name" value="MCPsignal_dom"/>
</dbReference>
<feature type="domain" description="Methyl-accepting transducer" evidence="4">
    <location>
        <begin position="222"/>
        <end position="472"/>
    </location>
</feature>
<dbReference type="Pfam" id="PF00015">
    <property type="entry name" value="MCPsignal"/>
    <property type="match status" value="1"/>
</dbReference>
<dbReference type="GO" id="GO:0016020">
    <property type="term" value="C:membrane"/>
    <property type="evidence" value="ECO:0007669"/>
    <property type="project" value="InterPro"/>
</dbReference>
<evidence type="ECO:0000256" key="2">
    <source>
        <dbReference type="PROSITE-ProRule" id="PRU00284"/>
    </source>
</evidence>
<dbReference type="PANTHER" id="PTHR32089">
    <property type="entry name" value="METHYL-ACCEPTING CHEMOTAXIS PROTEIN MCPB"/>
    <property type="match status" value="1"/>
</dbReference>
<comment type="caution">
    <text evidence="5">The sequence shown here is derived from an EMBL/GenBank/DDBJ whole genome shotgun (WGS) entry which is preliminary data.</text>
</comment>
<evidence type="ECO:0000259" key="4">
    <source>
        <dbReference type="PROSITE" id="PS50111"/>
    </source>
</evidence>
<sequence>MKLYKYMELIDLQAILDLRRSDLKKKNSLMFSTFSIALVCTTIFTALEQHSFNKTILYASELILFVGMFLIFQVWLKKEKLFPYLAIPVVFACNFTNIGLFGGASAIFLVIIFLTIISAVHFDQKLFILGYVLGFVNLILNTLLAPESEQFLHEIFSASILVYVLMGIVLFVLIKLNQAQFKKIEQFLMESELEQQEKASSSEFLHSEISVITDSLNKINEQIQNHVASQNEMQIAVSEISAGSQVQTEQINHISENAGATKALMDEMATVSLNLSTEAASASNASKNGLAKVSDLQSDMKELAESIQQLGNIFSNLTKKIEETNGFIVNIQGITEQTNLLALNASIEAARAGEAGKGFSVVAEEIRKLAEMTRETAVQITKNLSEVNSTNQSAFVQMNESSTKFNESLVAVGQVSGLFHEVGTILNNLNENFSSFSGTVENVKSQTFAVEAATKELAAVIEEATAGLEEMNATIETLNEDNQKIASYISETAQSAEKIKNT</sequence>
<reference evidence="5 6" key="1">
    <citation type="journal article" date="2011" name="J. Microbiol.">
        <title>Bacillus kyonggiensis sp. nov., isolated from soil of a lettuce field.</title>
        <authorList>
            <person name="Dong K."/>
            <person name="Lee S."/>
        </authorList>
    </citation>
    <scope>NUCLEOTIDE SEQUENCE [LARGE SCALE GENOMIC DNA]</scope>
    <source>
        <strain evidence="5 6">NB22</strain>
    </source>
</reference>
<keyword evidence="6" id="KW-1185">Reference proteome</keyword>
<dbReference type="OrthoDB" id="242546at2"/>
<keyword evidence="3" id="KW-0472">Membrane</keyword>
<evidence type="ECO:0000256" key="1">
    <source>
        <dbReference type="ARBA" id="ARBA00023224"/>
    </source>
</evidence>
<feature type="transmembrane region" description="Helical" evidence="3">
    <location>
        <begin position="151"/>
        <end position="174"/>
    </location>
</feature>
<proteinExistence type="predicted"/>
<dbReference type="RefSeq" id="WP_158318882.1">
    <property type="nucleotide sequence ID" value="NZ_SWBM01000003.1"/>
</dbReference>
<feature type="transmembrane region" description="Helical" evidence="3">
    <location>
        <begin position="126"/>
        <end position="145"/>
    </location>
</feature>
<keyword evidence="3" id="KW-0812">Transmembrane</keyword>
<dbReference type="SUPFAM" id="SSF58104">
    <property type="entry name" value="Methyl-accepting chemotaxis protein (MCP) signaling domain"/>
    <property type="match status" value="1"/>
</dbReference>
<accession>A0A4U1D5E8</accession>
<dbReference type="SMART" id="SM00283">
    <property type="entry name" value="MA"/>
    <property type="match status" value="1"/>
</dbReference>
<feature type="transmembrane region" description="Helical" evidence="3">
    <location>
        <begin position="56"/>
        <end position="75"/>
    </location>
</feature>
<gene>
    <name evidence="5" type="ORF">FA727_15095</name>
</gene>
<dbReference type="Gene3D" id="1.10.287.950">
    <property type="entry name" value="Methyl-accepting chemotaxis protein"/>
    <property type="match status" value="1"/>
</dbReference>
<protein>
    <recommendedName>
        <fullName evidence="4">Methyl-accepting transducer domain-containing protein</fullName>
    </recommendedName>
</protein>
<keyword evidence="1 2" id="KW-0807">Transducer</keyword>
<organism evidence="5 6">
    <name type="scientific">Robertmurraya kyonggiensis</name>
    <dbReference type="NCBI Taxonomy" id="1037680"/>
    <lineage>
        <taxon>Bacteria</taxon>
        <taxon>Bacillati</taxon>
        <taxon>Bacillota</taxon>
        <taxon>Bacilli</taxon>
        <taxon>Bacillales</taxon>
        <taxon>Bacillaceae</taxon>
        <taxon>Robertmurraya</taxon>
    </lineage>
</organism>
<evidence type="ECO:0000313" key="6">
    <source>
        <dbReference type="Proteomes" id="UP000307756"/>
    </source>
</evidence>
<dbReference type="AlphaFoldDB" id="A0A4U1D5E8"/>
<feature type="transmembrane region" description="Helical" evidence="3">
    <location>
        <begin position="81"/>
        <end position="114"/>
    </location>
</feature>
<evidence type="ECO:0000313" key="5">
    <source>
        <dbReference type="EMBL" id="TKC16276.1"/>
    </source>
</evidence>